<evidence type="ECO:0000256" key="1">
    <source>
        <dbReference type="SAM" id="MobiDB-lite"/>
    </source>
</evidence>
<evidence type="ECO:0000313" key="3">
    <source>
        <dbReference type="EMBL" id="GLI70277.1"/>
    </source>
</evidence>
<name>A0ABQ5SJW1_9CHLO</name>
<feature type="non-terminal residue" evidence="3">
    <location>
        <position position="224"/>
    </location>
</feature>
<comment type="caution">
    <text evidence="3">The sequence shown here is derived from an EMBL/GenBank/DDBJ whole genome shotgun (WGS) entry which is preliminary data.</text>
</comment>
<keyword evidence="2" id="KW-0812">Transmembrane</keyword>
<keyword evidence="2" id="KW-0472">Membrane</keyword>
<sequence>MWLLFAGAAIGVGGAVTWLNDRRRQRLLRVGGDDVASSELSPSLGNESENDEGLCGKDVQPRRRISVSTVVSVAIALGSLMAVAGGTLLATRQIRSGGKRHRLTEGGPPRIPLTELVRFREQQWYLEELENARDGDPNAMLRLAKMYLYGQGCTRSINMAQEWLRRARAGGVYCTLDELLTAEDLEPIRRYSRASNRELQQQLDWRQYHSRPSSHYVQSAALER</sequence>
<feature type="compositionally biased region" description="Polar residues" evidence="1">
    <location>
        <begin position="38"/>
        <end position="47"/>
    </location>
</feature>
<keyword evidence="2" id="KW-1133">Transmembrane helix</keyword>
<dbReference type="SUPFAM" id="SSF81901">
    <property type="entry name" value="HCP-like"/>
    <property type="match status" value="1"/>
</dbReference>
<dbReference type="InterPro" id="IPR006597">
    <property type="entry name" value="Sel1-like"/>
</dbReference>
<proteinExistence type="predicted"/>
<gene>
    <name evidence="3" type="ORF">VaNZ11_015209</name>
</gene>
<reference evidence="3 4" key="1">
    <citation type="journal article" date="2023" name="IScience">
        <title>Expanded male sex-determining region conserved during the evolution of homothallism in the green alga Volvox.</title>
        <authorList>
            <person name="Yamamoto K."/>
            <person name="Matsuzaki R."/>
            <person name="Mahakham W."/>
            <person name="Heman W."/>
            <person name="Sekimoto H."/>
            <person name="Kawachi M."/>
            <person name="Minakuchi Y."/>
            <person name="Toyoda A."/>
            <person name="Nozaki H."/>
        </authorList>
    </citation>
    <scope>NUCLEOTIDE SEQUENCE [LARGE SCALE GENOMIC DNA]</scope>
    <source>
        <strain evidence="3 4">NIES-4468</strain>
    </source>
</reference>
<dbReference type="EMBL" id="BSDZ01000094">
    <property type="protein sequence ID" value="GLI70277.1"/>
    <property type="molecule type" value="Genomic_DNA"/>
</dbReference>
<protein>
    <recommendedName>
        <fullName evidence="5">Sel1 repeat family protein</fullName>
    </recommendedName>
</protein>
<feature type="transmembrane region" description="Helical" evidence="2">
    <location>
        <begin position="70"/>
        <end position="90"/>
    </location>
</feature>
<dbReference type="SMART" id="SM00671">
    <property type="entry name" value="SEL1"/>
    <property type="match status" value="1"/>
</dbReference>
<evidence type="ECO:0008006" key="5">
    <source>
        <dbReference type="Google" id="ProtNLM"/>
    </source>
</evidence>
<evidence type="ECO:0000256" key="2">
    <source>
        <dbReference type="SAM" id="Phobius"/>
    </source>
</evidence>
<dbReference type="Proteomes" id="UP001165090">
    <property type="component" value="Unassembled WGS sequence"/>
</dbReference>
<organism evidence="3 4">
    <name type="scientific">Volvox africanus</name>
    <dbReference type="NCBI Taxonomy" id="51714"/>
    <lineage>
        <taxon>Eukaryota</taxon>
        <taxon>Viridiplantae</taxon>
        <taxon>Chlorophyta</taxon>
        <taxon>core chlorophytes</taxon>
        <taxon>Chlorophyceae</taxon>
        <taxon>CS clade</taxon>
        <taxon>Chlamydomonadales</taxon>
        <taxon>Volvocaceae</taxon>
        <taxon>Volvox</taxon>
    </lineage>
</organism>
<keyword evidence="4" id="KW-1185">Reference proteome</keyword>
<evidence type="ECO:0000313" key="4">
    <source>
        <dbReference type="Proteomes" id="UP001165090"/>
    </source>
</evidence>
<dbReference type="InterPro" id="IPR011990">
    <property type="entry name" value="TPR-like_helical_dom_sf"/>
</dbReference>
<dbReference type="Pfam" id="PF08238">
    <property type="entry name" value="Sel1"/>
    <property type="match status" value="1"/>
</dbReference>
<dbReference type="Gene3D" id="1.25.40.10">
    <property type="entry name" value="Tetratricopeptide repeat domain"/>
    <property type="match status" value="1"/>
</dbReference>
<feature type="region of interest" description="Disordered" evidence="1">
    <location>
        <begin position="35"/>
        <end position="56"/>
    </location>
</feature>
<accession>A0ABQ5SJW1</accession>